<name>A0A2D0NG98_FLAN2</name>
<protein>
    <recommendedName>
        <fullName evidence="5">DUF4412 domain-containing protein</fullName>
    </recommendedName>
</protein>
<proteinExistence type="predicted"/>
<evidence type="ECO:0000313" key="4">
    <source>
        <dbReference type="Proteomes" id="UP000223913"/>
    </source>
</evidence>
<dbReference type="AlphaFoldDB" id="A0A2D0NG98"/>
<dbReference type="RefSeq" id="WP_099149366.1">
    <property type="nucleotide sequence ID" value="NZ_PDUD01000010.1"/>
</dbReference>
<gene>
    <name evidence="3" type="ORF">CRP01_07370</name>
</gene>
<evidence type="ECO:0000256" key="1">
    <source>
        <dbReference type="SAM" id="MobiDB-lite"/>
    </source>
</evidence>
<evidence type="ECO:0008006" key="5">
    <source>
        <dbReference type="Google" id="ProtNLM"/>
    </source>
</evidence>
<dbReference type="Proteomes" id="UP000223913">
    <property type="component" value="Unassembled WGS sequence"/>
</dbReference>
<sequence length="320" mass="35993">MKIRILVLLIAGLLSSNLLSAQNVGKRIENRAKHRAESKVNREVDKTVDKALDNVFDGLFGKKKKKKKTEETKEGTVPEDARDHEDSEAYEDAEAQRRAQAAIAGMMGGEAEDWEPVKNDFPISFDMSISTEKKGKTTTTDVEYTFDTWVLGMKMKQENEEEMLMLLDNEKGTMTTVVEKDGKRQGYRMNRGMFGTPDMDEVMEDVKITPTGNTKMIDGYFCREYLIESEAGTTTNAWLTKEVQADMNQLYSGFISAGKGKKQDNSMMIYQNYGVLIEATTVDEDRQETSHIKVSNIKTGDQINRGILDVSDVEIMGIGN</sequence>
<accession>A0A2D0NG98</accession>
<feature type="compositionally biased region" description="Basic and acidic residues" evidence="1">
    <location>
        <begin position="68"/>
        <end position="87"/>
    </location>
</feature>
<dbReference type="OrthoDB" id="1524221at2"/>
<feature type="signal peptide" evidence="2">
    <location>
        <begin position="1"/>
        <end position="21"/>
    </location>
</feature>
<reference evidence="3 4" key="1">
    <citation type="submission" date="2017-10" db="EMBL/GenBank/DDBJ databases">
        <title>The draft genome sequence of Lewinella nigricans NBRC 102662.</title>
        <authorList>
            <person name="Wang K."/>
        </authorList>
    </citation>
    <scope>NUCLEOTIDE SEQUENCE [LARGE SCALE GENOMIC DNA]</scope>
    <source>
        <strain evidence="3 4">NBRC 102662</strain>
    </source>
</reference>
<keyword evidence="2" id="KW-0732">Signal</keyword>
<comment type="caution">
    <text evidence="3">The sequence shown here is derived from an EMBL/GenBank/DDBJ whole genome shotgun (WGS) entry which is preliminary data.</text>
</comment>
<feature type="region of interest" description="Disordered" evidence="1">
    <location>
        <begin position="67"/>
        <end position="95"/>
    </location>
</feature>
<keyword evidence="4" id="KW-1185">Reference proteome</keyword>
<organism evidence="3 4">
    <name type="scientific">Flavilitoribacter nigricans (strain ATCC 23147 / DSM 23189 / NBRC 102662 / NCIMB 1420 / SS-2)</name>
    <name type="common">Lewinella nigricans</name>
    <dbReference type="NCBI Taxonomy" id="1122177"/>
    <lineage>
        <taxon>Bacteria</taxon>
        <taxon>Pseudomonadati</taxon>
        <taxon>Bacteroidota</taxon>
        <taxon>Saprospiria</taxon>
        <taxon>Saprospirales</taxon>
        <taxon>Lewinellaceae</taxon>
        <taxon>Flavilitoribacter</taxon>
    </lineage>
</organism>
<dbReference type="EMBL" id="PDUD01000010">
    <property type="protein sequence ID" value="PHN07438.1"/>
    <property type="molecule type" value="Genomic_DNA"/>
</dbReference>
<evidence type="ECO:0000256" key="2">
    <source>
        <dbReference type="SAM" id="SignalP"/>
    </source>
</evidence>
<evidence type="ECO:0000313" key="3">
    <source>
        <dbReference type="EMBL" id="PHN07438.1"/>
    </source>
</evidence>
<feature type="chain" id="PRO_5012813252" description="DUF4412 domain-containing protein" evidence="2">
    <location>
        <begin position="22"/>
        <end position="320"/>
    </location>
</feature>